<evidence type="ECO:0000313" key="2">
    <source>
        <dbReference type="EMBL" id="RHZ75209.1"/>
    </source>
</evidence>
<dbReference type="OrthoDB" id="2475899at2759"/>
<feature type="domain" description="Transposase putative helix-turn-helix" evidence="1">
    <location>
        <begin position="134"/>
        <end position="171"/>
    </location>
</feature>
<gene>
    <name evidence="2" type="ORF">Glove_216g126</name>
</gene>
<dbReference type="AlphaFoldDB" id="A0A397IGX5"/>
<organism evidence="2 3">
    <name type="scientific">Diversispora epigaea</name>
    <dbReference type="NCBI Taxonomy" id="1348612"/>
    <lineage>
        <taxon>Eukaryota</taxon>
        <taxon>Fungi</taxon>
        <taxon>Fungi incertae sedis</taxon>
        <taxon>Mucoromycota</taxon>
        <taxon>Glomeromycotina</taxon>
        <taxon>Glomeromycetes</taxon>
        <taxon>Diversisporales</taxon>
        <taxon>Diversisporaceae</taxon>
        <taxon>Diversispora</taxon>
    </lineage>
</organism>
<sequence length="194" mass="23027">MAKKANSLEIPLNLNQLIMSRISCDGSTIWRLRNAQNIWRINETKKICYARVSSEKSKEDLDRQCETQKRQLETKVLKDHTKEISMRLWLPEKTDSAAPNLVSLPRIYYQSLLSSQQDIMDLDQPRIIKDEKRLKTRKIRIYLTPEEKEKLKMWMGTVRWTYNKVLEMLQDDNINDLNIINKHYLVRFTPDSGT</sequence>
<evidence type="ECO:0000313" key="3">
    <source>
        <dbReference type="Proteomes" id="UP000266861"/>
    </source>
</evidence>
<proteinExistence type="predicted"/>
<dbReference type="InterPro" id="IPR021027">
    <property type="entry name" value="Transposase_put_HTH"/>
</dbReference>
<accession>A0A397IGX5</accession>
<comment type="caution">
    <text evidence="2">The sequence shown here is derived from an EMBL/GenBank/DDBJ whole genome shotgun (WGS) entry which is preliminary data.</text>
</comment>
<dbReference type="EMBL" id="PQFF01000201">
    <property type="protein sequence ID" value="RHZ75209.1"/>
    <property type="molecule type" value="Genomic_DNA"/>
</dbReference>
<protein>
    <recommendedName>
        <fullName evidence="1">Transposase putative helix-turn-helix domain-containing protein</fullName>
    </recommendedName>
</protein>
<dbReference type="Proteomes" id="UP000266861">
    <property type="component" value="Unassembled WGS sequence"/>
</dbReference>
<name>A0A397IGX5_9GLOM</name>
<evidence type="ECO:0000259" key="1">
    <source>
        <dbReference type="Pfam" id="PF12323"/>
    </source>
</evidence>
<keyword evidence="3" id="KW-1185">Reference proteome</keyword>
<dbReference type="Pfam" id="PF12323">
    <property type="entry name" value="HTH_OrfB_IS605"/>
    <property type="match status" value="1"/>
</dbReference>
<reference evidence="2 3" key="1">
    <citation type="submission" date="2018-08" db="EMBL/GenBank/DDBJ databases">
        <title>Genome and evolution of the arbuscular mycorrhizal fungus Diversispora epigaea (formerly Glomus versiforme) and its bacterial endosymbionts.</title>
        <authorList>
            <person name="Sun X."/>
            <person name="Fei Z."/>
            <person name="Harrison M."/>
        </authorList>
    </citation>
    <scope>NUCLEOTIDE SEQUENCE [LARGE SCALE GENOMIC DNA]</scope>
    <source>
        <strain evidence="2 3">IT104</strain>
    </source>
</reference>